<keyword evidence="2" id="KW-0472">Membrane</keyword>
<feature type="region of interest" description="Disordered" evidence="1">
    <location>
        <begin position="47"/>
        <end position="76"/>
    </location>
</feature>
<evidence type="ECO:0000256" key="2">
    <source>
        <dbReference type="SAM" id="Phobius"/>
    </source>
</evidence>
<evidence type="ECO:0000256" key="1">
    <source>
        <dbReference type="SAM" id="MobiDB-lite"/>
    </source>
</evidence>
<organism evidence="3 4">
    <name type="scientific">Kocuria atrinae</name>
    <dbReference type="NCBI Taxonomy" id="592377"/>
    <lineage>
        <taxon>Bacteria</taxon>
        <taxon>Bacillati</taxon>
        <taxon>Actinomycetota</taxon>
        <taxon>Actinomycetes</taxon>
        <taxon>Micrococcales</taxon>
        <taxon>Micrococcaceae</taxon>
        <taxon>Kocuria</taxon>
    </lineage>
</organism>
<proteinExistence type="predicted"/>
<sequence length="76" mass="7703">MNASQQRQAGSFGDELTNAALIGLIGMFGVALLLRASGSVAALLTGTPPSPRLAQPPGSGCCSTLPTRRQPSTPTH</sequence>
<reference evidence="3 4" key="1">
    <citation type="journal article" date="2019" name="Int. J. Syst. Evol. Microbiol.">
        <title>The Global Catalogue of Microorganisms (GCM) 10K type strain sequencing project: providing services to taxonomists for standard genome sequencing and annotation.</title>
        <authorList>
            <consortium name="The Broad Institute Genomics Platform"/>
            <consortium name="The Broad Institute Genome Sequencing Center for Infectious Disease"/>
            <person name="Wu L."/>
            <person name="Ma J."/>
        </authorList>
    </citation>
    <scope>NUCLEOTIDE SEQUENCE [LARGE SCALE GENOMIC DNA]</scope>
    <source>
        <strain evidence="3 4">JCM 15914</strain>
    </source>
</reference>
<feature type="transmembrane region" description="Helical" evidence="2">
    <location>
        <begin position="20"/>
        <end position="44"/>
    </location>
</feature>
<evidence type="ECO:0000313" key="4">
    <source>
        <dbReference type="Proteomes" id="UP001500166"/>
    </source>
</evidence>
<keyword evidence="2" id="KW-0812">Transmembrane</keyword>
<keyword evidence="2" id="KW-1133">Transmembrane helix</keyword>
<comment type="caution">
    <text evidence="3">The sequence shown here is derived from an EMBL/GenBank/DDBJ whole genome shotgun (WGS) entry which is preliminary data.</text>
</comment>
<dbReference type="Proteomes" id="UP001500166">
    <property type="component" value="Unassembled WGS sequence"/>
</dbReference>
<feature type="compositionally biased region" description="Polar residues" evidence="1">
    <location>
        <begin position="61"/>
        <end position="76"/>
    </location>
</feature>
<gene>
    <name evidence="3" type="ORF">GCM10009824_20020</name>
</gene>
<protein>
    <submittedName>
        <fullName evidence="3">Uncharacterized protein</fullName>
    </submittedName>
</protein>
<name>A0ABN2XZT6_9MICC</name>
<evidence type="ECO:0000313" key="3">
    <source>
        <dbReference type="EMBL" id="GAA2119221.1"/>
    </source>
</evidence>
<keyword evidence="4" id="KW-1185">Reference proteome</keyword>
<accession>A0ABN2XZT6</accession>
<dbReference type="EMBL" id="BAAAQA010000019">
    <property type="protein sequence ID" value="GAA2119221.1"/>
    <property type="molecule type" value="Genomic_DNA"/>
</dbReference>